<proteinExistence type="predicted"/>
<evidence type="ECO:0000313" key="3">
    <source>
        <dbReference type="Proteomes" id="UP000659124"/>
    </source>
</evidence>
<reference evidence="2 3" key="1">
    <citation type="submission" date="2020-09" db="EMBL/GenBank/DDBJ databases">
        <title>Genome sequences of type strains of Chitinophaga qingshengii and Chitinophaga varians.</title>
        <authorList>
            <person name="Kittiwongwattana C."/>
        </authorList>
    </citation>
    <scope>NUCLEOTIDE SEQUENCE [LARGE SCALE GENOMIC DNA]</scope>
    <source>
        <strain evidence="2 3">JCM 30026</strain>
    </source>
</reference>
<protein>
    <submittedName>
        <fullName evidence="2">Uncharacterized protein</fullName>
    </submittedName>
</protein>
<keyword evidence="1" id="KW-1133">Transmembrane helix</keyword>
<accession>A0ABR7TVT8</accession>
<dbReference type="Proteomes" id="UP000659124">
    <property type="component" value="Unassembled WGS sequence"/>
</dbReference>
<organism evidence="2 3">
    <name type="scientific">Chitinophaga qingshengii</name>
    <dbReference type="NCBI Taxonomy" id="1569794"/>
    <lineage>
        <taxon>Bacteria</taxon>
        <taxon>Pseudomonadati</taxon>
        <taxon>Bacteroidota</taxon>
        <taxon>Chitinophagia</taxon>
        <taxon>Chitinophagales</taxon>
        <taxon>Chitinophagaceae</taxon>
        <taxon>Chitinophaga</taxon>
    </lineage>
</organism>
<feature type="transmembrane region" description="Helical" evidence="1">
    <location>
        <begin position="14"/>
        <end position="35"/>
    </location>
</feature>
<name>A0ABR7TVT8_9BACT</name>
<keyword evidence="3" id="KW-1185">Reference proteome</keyword>
<keyword evidence="1" id="KW-0472">Membrane</keyword>
<evidence type="ECO:0000313" key="2">
    <source>
        <dbReference type="EMBL" id="MBC9933509.1"/>
    </source>
</evidence>
<dbReference type="EMBL" id="JACVFC010000003">
    <property type="protein sequence ID" value="MBC9933509.1"/>
    <property type="molecule type" value="Genomic_DNA"/>
</dbReference>
<evidence type="ECO:0000256" key="1">
    <source>
        <dbReference type="SAM" id="Phobius"/>
    </source>
</evidence>
<gene>
    <name evidence="2" type="ORF">ICL07_24180</name>
</gene>
<comment type="caution">
    <text evidence="2">The sequence shown here is derived from an EMBL/GenBank/DDBJ whole genome shotgun (WGS) entry which is preliminary data.</text>
</comment>
<keyword evidence="1" id="KW-0812">Transmembrane</keyword>
<sequence length="118" mass="13673">MRLSKYTYQFIRRISAVFAMLLFTWVTVSMPYILIKQAENKHKIYSSVSKEDSSSYSGINEERVEEDAPLSEYLCDRKDAVTVVIDHVQHIMGEDTFYLDNHSLELITPPPERPLTLA</sequence>